<comment type="caution">
    <text evidence="1">The sequence shown here is derived from an EMBL/GenBank/DDBJ whole genome shotgun (WGS) entry which is preliminary data.</text>
</comment>
<evidence type="ECO:0000313" key="2">
    <source>
        <dbReference type="Proteomes" id="UP001500326"/>
    </source>
</evidence>
<sequence>MTDTAGAGWTGEQTAVGDIAPALAHDTDKVLFAVARDAFGTSGKES</sequence>
<organism evidence="1 2">
    <name type="scientific">Microbacterium pumilum</name>
    <dbReference type="NCBI Taxonomy" id="344165"/>
    <lineage>
        <taxon>Bacteria</taxon>
        <taxon>Bacillati</taxon>
        <taxon>Actinomycetota</taxon>
        <taxon>Actinomycetes</taxon>
        <taxon>Micrococcales</taxon>
        <taxon>Microbacteriaceae</taxon>
        <taxon>Microbacterium</taxon>
    </lineage>
</organism>
<dbReference type="EMBL" id="BAAAOH010000001">
    <property type="protein sequence ID" value="GAA1974390.1"/>
    <property type="molecule type" value="Genomic_DNA"/>
</dbReference>
<reference evidence="1 2" key="1">
    <citation type="journal article" date="2019" name="Int. J. Syst. Evol. Microbiol.">
        <title>The Global Catalogue of Microorganisms (GCM) 10K type strain sequencing project: providing services to taxonomists for standard genome sequencing and annotation.</title>
        <authorList>
            <consortium name="The Broad Institute Genomics Platform"/>
            <consortium name="The Broad Institute Genome Sequencing Center for Infectious Disease"/>
            <person name="Wu L."/>
            <person name="Ma J."/>
        </authorList>
    </citation>
    <scope>NUCLEOTIDE SEQUENCE [LARGE SCALE GENOMIC DNA]</scope>
    <source>
        <strain evidence="1 2">JCM 14902</strain>
    </source>
</reference>
<keyword evidence="2" id="KW-1185">Reference proteome</keyword>
<name>A0ABN2RTL0_9MICO</name>
<proteinExistence type="predicted"/>
<dbReference type="Proteomes" id="UP001500326">
    <property type="component" value="Unassembled WGS sequence"/>
</dbReference>
<protein>
    <submittedName>
        <fullName evidence="1">Uncharacterized protein</fullName>
    </submittedName>
</protein>
<gene>
    <name evidence="1" type="ORF">GCM10009777_03580</name>
</gene>
<dbReference type="RefSeq" id="WP_344057952.1">
    <property type="nucleotide sequence ID" value="NZ_BAAAOH010000001.1"/>
</dbReference>
<evidence type="ECO:0000313" key="1">
    <source>
        <dbReference type="EMBL" id="GAA1974390.1"/>
    </source>
</evidence>
<accession>A0ABN2RTL0</accession>